<keyword evidence="5" id="KW-1133">Transmembrane helix</keyword>
<dbReference type="Pfam" id="PF01484">
    <property type="entry name" value="Col_cuticle_N"/>
    <property type="match status" value="1"/>
</dbReference>
<feature type="transmembrane region" description="Helical" evidence="5">
    <location>
        <begin position="9"/>
        <end position="32"/>
    </location>
</feature>
<keyword evidence="5" id="KW-0812">Transmembrane</keyword>
<reference evidence="7" key="2">
    <citation type="submission" date="2022-06" db="UniProtKB">
        <authorList>
            <consortium name="EnsemblMetazoa"/>
        </authorList>
    </citation>
    <scope>IDENTIFICATION</scope>
    <source>
        <strain evidence="7">DF5081</strain>
    </source>
</reference>
<sequence>MSNMSAKSLVYGASVLSGLAIIGCVFTVGYIFNDINEFYDTTMETMDEFKLNERGAWHGMVERTRAPSEIFFGRAKRQAGQCNCGAQSSGCPAGPPGPPGAPGARGDDGHPGDAGKPGANGVTVGLTGDSGPCIKCPAVQRNNPIGHVDRHPGDCG</sequence>
<feature type="domain" description="Nematode cuticle collagen N-terminal" evidence="6">
    <location>
        <begin position="8"/>
        <end position="60"/>
    </location>
</feature>
<proteinExistence type="predicted"/>
<dbReference type="Proteomes" id="UP000005237">
    <property type="component" value="Unassembled WGS sequence"/>
</dbReference>
<dbReference type="GO" id="GO:0042302">
    <property type="term" value="F:structural constituent of cuticle"/>
    <property type="evidence" value="ECO:0007669"/>
    <property type="project" value="InterPro"/>
</dbReference>
<reference evidence="8" key="1">
    <citation type="submission" date="2010-08" db="EMBL/GenBank/DDBJ databases">
        <authorList>
            <consortium name="Caenorhabditis japonica Sequencing Consortium"/>
            <person name="Wilson R.K."/>
        </authorList>
    </citation>
    <scope>NUCLEOTIDE SEQUENCE [LARGE SCALE GENOMIC DNA]</scope>
    <source>
        <strain evidence="8">DF5081</strain>
    </source>
</reference>
<keyword evidence="5" id="KW-0472">Membrane</keyword>
<evidence type="ECO:0000256" key="4">
    <source>
        <dbReference type="SAM" id="MobiDB-lite"/>
    </source>
</evidence>
<dbReference type="AlphaFoldDB" id="A0A8R1I1C5"/>
<dbReference type="PANTHER" id="PTHR24637">
    <property type="entry name" value="COLLAGEN"/>
    <property type="match status" value="1"/>
</dbReference>
<dbReference type="InterPro" id="IPR002486">
    <property type="entry name" value="Col_cuticle_N"/>
</dbReference>
<feature type="region of interest" description="Disordered" evidence="4">
    <location>
        <begin position="87"/>
        <end position="123"/>
    </location>
</feature>
<evidence type="ECO:0000313" key="8">
    <source>
        <dbReference type="Proteomes" id="UP000005237"/>
    </source>
</evidence>
<evidence type="ECO:0000256" key="2">
    <source>
        <dbReference type="ARBA" id="ARBA00022737"/>
    </source>
</evidence>
<name>A0A8R1I1C5_CAEJA</name>
<evidence type="ECO:0000256" key="3">
    <source>
        <dbReference type="ARBA" id="ARBA00023157"/>
    </source>
</evidence>
<keyword evidence="3" id="KW-1015">Disulfide bond</keyword>
<feature type="compositionally biased region" description="Basic and acidic residues" evidence="4">
    <location>
        <begin position="147"/>
        <end position="156"/>
    </location>
</feature>
<keyword evidence="2" id="KW-0677">Repeat</keyword>
<keyword evidence="8" id="KW-1185">Reference proteome</keyword>
<dbReference type="PROSITE" id="PS51257">
    <property type="entry name" value="PROKAR_LIPOPROTEIN"/>
    <property type="match status" value="1"/>
</dbReference>
<feature type="region of interest" description="Disordered" evidence="4">
    <location>
        <begin position="137"/>
        <end position="156"/>
    </location>
</feature>
<dbReference type="EnsemblMetazoa" id="CJA18081a.1">
    <property type="protein sequence ID" value="CJA18081a.1"/>
    <property type="gene ID" value="WBGene00137284"/>
</dbReference>
<evidence type="ECO:0000256" key="5">
    <source>
        <dbReference type="SAM" id="Phobius"/>
    </source>
</evidence>
<evidence type="ECO:0000259" key="6">
    <source>
        <dbReference type="SMART" id="SM01088"/>
    </source>
</evidence>
<protein>
    <submittedName>
        <fullName evidence="7">Col_cuticle_N domain-containing protein</fullName>
    </submittedName>
</protein>
<comment type="subunit">
    <text evidence="1">Collagen polypeptide chains are complexed within the cuticle by disulfide bonds and other types of covalent cross-links.</text>
</comment>
<evidence type="ECO:0000313" key="7">
    <source>
        <dbReference type="EnsemblMetazoa" id="CJA18081a.1"/>
    </source>
</evidence>
<organism evidence="7 8">
    <name type="scientific">Caenorhabditis japonica</name>
    <dbReference type="NCBI Taxonomy" id="281687"/>
    <lineage>
        <taxon>Eukaryota</taxon>
        <taxon>Metazoa</taxon>
        <taxon>Ecdysozoa</taxon>
        <taxon>Nematoda</taxon>
        <taxon>Chromadorea</taxon>
        <taxon>Rhabditida</taxon>
        <taxon>Rhabditina</taxon>
        <taxon>Rhabditomorpha</taxon>
        <taxon>Rhabditoidea</taxon>
        <taxon>Rhabditidae</taxon>
        <taxon>Peloderinae</taxon>
        <taxon>Caenorhabditis</taxon>
    </lineage>
</organism>
<evidence type="ECO:0000256" key="1">
    <source>
        <dbReference type="ARBA" id="ARBA00011518"/>
    </source>
</evidence>
<dbReference type="PANTHER" id="PTHR24637:SF261">
    <property type="entry name" value="NEMATODE CUTICLE COLLAGEN N-TERMINAL DOMAIN-CONTAINING PROTEIN"/>
    <property type="match status" value="1"/>
</dbReference>
<dbReference type="SMART" id="SM01088">
    <property type="entry name" value="Col_cuticle_N"/>
    <property type="match status" value="1"/>
</dbReference>
<accession>A0A8R1I1C5</accession>